<dbReference type="Proteomes" id="UP001341840">
    <property type="component" value="Unassembled WGS sequence"/>
</dbReference>
<dbReference type="InterPro" id="IPR026937">
    <property type="entry name" value="SBNO_Helicase_C_dom"/>
</dbReference>
<evidence type="ECO:0000313" key="8">
    <source>
        <dbReference type="EMBL" id="MED6109067.1"/>
    </source>
</evidence>
<dbReference type="InterPro" id="IPR019786">
    <property type="entry name" value="Zinc_finger_PHD-type_CS"/>
</dbReference>
<feature type="region of interest" description="Disordered" evidence="6">
    <location>
        <begin position="142"/>
        <end position="164"/>
    </location>
</feature>
<dbReference type="PANTHER" id="PTHR12706:SF13">
    <property type="entry name" value="PROTEIN FORGETTER 1"/>
    <property type="match status" value="1"/>
</dbReference>
<reference evidence="8 9" key="1">
    <citation type="journal article" date="2023" name="Plants (Basel)">
        <title>Bridging the Gap: Combining Genomics and Transcriptomics Approaches to Understand Stylosanthes scabra, an Orphan Legume from the Brazilian Caatinga.</title>
        <authorList>
            <person name="Ferreira-Neto J.R.C."/>
            <person name="da Silva M.D."/>
            <person name="Binneck E."/>
            <person name="de Melo N.F."/>
            <person name="da Silva R.H."/>
            <person name="de Melo A.L.T.M."/>
            <person name="Pandolfi V."/>
            <person name="Bustamante F.O."/>
            <person name="Brasileiro-Vidal A.C."/>
            <person name="Benko-Iseppon A.M."/>
        </authorList>
    </citation>
    <scope>NUCLEOTIDE SEQUENCE [LARGE SCALE GENOMIC DNA]</scope>
    <source>
        <tissue evidence="8">Leaves</tissue>
    </source>
</reference>
<dbReference type="InterPro" id="IPR027417">
    <property type="entry name" value="P-loop_NTPase"/>
</dbReference>
<evidence type="ECO:0000256" key="6">
    <source>
        <dbReference type="SAM" id="MobiDB-lite"/>
    </source>
</evidence>
<dbReference type="InterPro" id="IPR057332">
    <property type="entry name" value="SBNO_a/b_dom"/>
</dbReference>
<name>A0ABU6QAY1_9FABA</name>
<proteinExistence type="inferred from homology"/>
<dbReference type="Pfam" id="PF23548">
    <property type="entry name" value="Zn_ribbon_FGT1_2"/>
    <property type="match status" value="1"/>
</dbReference>
<gene>
    <name evidence="8" type="primary">FGT1_2</name>
    <name evidence="8" type="ORF">PIB30_030152</name>
</gene>
<dbReference type="InterPro" id="IPR057024">
    <property type="entry name" value="Znr_FGT1_1"/>
</dbReference>
<organism evidence="8 9">
    <name type="scientific">Stylosanthes scabra</name>
    <dbReference type="NCBI Taxonomy" id="79078"/>
    <lineage>
        <taxon>Eukaryota</taxon>
        <taxon>Viridiplantae</taxon>
        <taxon>Streptophyta</taxon>
        <taxon>Embryophyta</taxon>
        <taxon>Tracheophyta</taxon>
        <taxon>Spermatophyta</taxon>
        <taxon>Magnoliopsida</taxon>
        <taxon>eudicotyledons</taxon>
        <taxon>Gunneridae</taxon>
        <taxon>Pentapetalae</taxon>
        <taxon>rosids</taxon>
        <taxon>fabids</taxon>
        <taxon>Fabales</taxon>
        <taxon>Fabaceae</taxon>
        <taxon>Papilionoideae</taxon>
        <taxon>50 kb inversion clade</taxon>
        <taxon>dalbergioids sensu lato</taxon>
        <taxon>Dalbergieae</taxon>
        <taxon>Pterocarpus clade</taxon>
        <taxon>Stylosanthes</taxon>
    </lineage>
</organism>
<feature type="compositionally biased region" description="Acidic residues" evidence="6">
    <location>
        <begin position="637"/>
        <end position="661"/>
    </location>
</feature>
<dbReference type="Gene3D" id="3.40.50.300">
    <property type="entry name" value="P-loop containing nucleotide triphosphate hydrolases"/>
    <property type="match status" value="1"/>
</dbReference>
<feature type="region of interest" description="Disordered" evidence="6">
    <location>
        <begin position="48"/>
        <end position="100"/>
    </location>
</feature>
<keyword evidence="9" id="KW-1185">Reference proteome</keyword>
<dbReference type="EMBL" id="JASCZI010000125">
    <property type="protein sequence ID" value="MED6109067.1"/>
    <property type="molecule type" value="Genomic_DNA"/>
</dbReference>
<dbReference type="SUPFAM" id="SSF52540">
    <property type="entry name" value="P-loop containing nucleoside triphosphate hydrolases"/>
    <property type="match status" value="2"/>
</dbReference>
<dbReference type="SMART" id="SM00249">
    <property type="entry name" value="PHD"/>
    <property type="match status" value="1"/>
</dbReference>
<dbReference type="InterPro" id="IPR013083">
    <property type="entry name" value="Znf_RING/FYVE/PHD"/>
</dbReference>
<dbReference type="PROSITE" id="PS01359">
    <property type="entry name" value="ZF_PHD_1"/>
    <property type="match status" value="1"/>
</dbReference>
<feature type="compositionally biased region" description="Pro residues" evidence="6">
    <location>
        <begin position="48"/>
        <end position="62"/>
    </location>
</feature>
<feature type="region of interest" description="Disordered" evidence="6">
    <location>
        <begin position="623"/>
        <end position="673"/>
    </location>
</feature>
<evidence type="ECO:0000313" key="9">
    <source>
        <dbReference type="Proteomes" id="UP001341840"/>
    </source>
</evidence>
<dbReference type="Pfam" id="PF00628">
    <property type="entry name" value="PHD"/>
    <property type="match status" value="1"/>
</dbReference>
<dbReference type="InterPro" id="IPR001965">
    <property type="entry name" value="Znf_PHD"/>
</dbReference>
<dbReference type="InterPro" id="IPR011011">
    <property type="entry name" value="Znf_FYVE_PHD"/>
</dbReference>
<dbReference type="PANTHER" id="PTHR12706">
    <property type="entry name" value="STRAWBERRY NOTCH-RELATED"/>
    <property type="match status" value="1"/>
</dbReference>
<dbReference type="SUPFAM" id="SSF57903">
    <property type="entry name" value="FYVE/PHD zinc finger"/>
    <property type="match status" value="1"/>
</dbReference>
<feature type="domain" description="PHD-type" evidence="7">
    <location>
        <begin position="677"/>
        <end position="727"/>
    </location>
</feature>
<dbReference type="Gene3D" id="3.30.40.10">
    <property type="entry name" value="Zinc/RING finger domain, C3HC4 (zinc finger)"/>
    <property type="match status" value="1"/>
</dbReference>
<keyword evidence="2" id="KW-0479">Metal-binding</keyword>
<keyword evidence="4" id="KW-0862">Zinc</keyword>
<dbReference type="Pfam" id="PF13872">
    <property type="entry name" value="AAA_34"/>
    <property type="match status" value="1"/>
</dbReference>
<dbReference type="InterPro" id="IPR019787">
    <property type="entry name" value="Znf_PHD-finger"/>
</dbReference>
<evidence type="ECO:0000256" key="4">
    <source>
        <dbReference type="ARBA" id="ARBA00022833"/>
    </source>
</evidence>
<evidence type="ECO:0000256" key="1">
    <source>
        <dbReference type="ARBA" id="ARBA00006992"/>
    </source>
</evidence>
<evidence type="ECO:0000256" key="3">
    <source>
        <dbReference type="ARBA" id="ARBA00022771"/>
    </source>
</evidence>
<protein>
    <submittedName>
        <fullName evidence="8">Udp-glycosyltransferase</fullName>
    </submittedName>
</protein>
<dbReference type="Pfam" id="PF25373">
    <property type="entry name" value="SBNO"/>
    <property type="match status" value="1"/>
</dbReference>
<dbReference type="InterPro" id="IPR057025">
    <property type="entry name" value="Znr_FGT1_2"/>
</dbReference>
<accession>A0ABU6QAY1</accession>
<keyword evidence="3 5" id="KW-0863">Zinc-finger</keyword>
<dbReference type="InterPro" id="IPR026741">
    <property type="entry name" value="SNO"/>
</dbReference>
<comment type="caution">
    <text evidence="8">The sequence shown here is derived from an EMBL/GenBank/DDBJ whole genome shotgun (WGS) entry which is preliminary data.</text>
</comment>
<dbReference type="Pfam" id="PF23547">
    <property type="entry name" value="Zn_ribbon_FGT1_1"/>
    <property type="match status" value="1"/>
</dbReference>
<evidence type="ECO:0000259" key="7">
    <source>
        <dbReference type="PROSITE" id="PS50016"/>
    </source>
</evidence>
<sequence>MRLPSAPPSFSLTVLCCGCHTPLTTSMNVVEFICPFCQMPQRLPPMPSPPPLLLPPPPPSVSPPQSQSPLPPAGAAAKKRKNATETSKLRKKRDDGSRKVEVPCSGCKVVFSVAASLKKFACPKCGVENPVEQEEINELAAEVERDEDEGGTAGETFTDYRPAKVSMGPPHPDPVVETSSLSAVQPPDPTYDPILKDYLENSKTLSCLQIETLVYACQRHLLHLPDGTRAGFFIGDGAGVGKGRTVAGLIWENWQQGREKALWISVGSDLKFDARRDLDDMGATCVKVHPLNKLPYSKLSSKSVGVKDGVIFLTYSSLIASSDNGQSRLKQLVQWCGPKFDGLIIFDECHKAKNLVPPAEPGKRSTKKSTQTGKAVLDIQAQLPEARVVYCSATGASESRNMAYMVRLGLWGDGTSFGALDKGGVGALELVAMDMKARGMYLCWTLSYKGADFDVIEAPLEDNMMDMYENAAKFWAELRDDLLSPTSDGFLNANLESNTLWSLYWACHQRFFRHMCMSAKVPATVRLVKQALMEDKCVVIGLQSTGEARTEGAVAKYVGIWILLLLHGFELDDFISGPQELLVKFIDDCFPLPENPELLEKDESQDLQGKGCSTSPCVSGKVKGRNIDKVHPSSNIESDEESETDTDGEIDESDYEPEGEDSATSADESSDSDYAELQTCELCNLEEERQNLLSCSGCGNLVHQECLSPPILKLVPEKWLCTVCKGSTNDIQAGHSYHLTELKKRYDAALEHKTKLLENIRKLDLPINPLDDIIDQLGGPEKVAEITGRKGRLVRAPSGKGVIYEPRNKKDISMEMVNMHEKRLFLDAKKLVAVISEAGSAGVSLHADRRVINQKRRVHITLELPWSADKAIQQLGRTHRSNQASAPEYRVLFTKLGGERRFASAVAKRLESLGALTQGDRRAGPSLSAYNYDSAYGKRALMIMYEGIMEQDSFPIVPPGCLSDNPDTINGFIMEAKAALLSVGIVKGDEHFDYISDKDMQDVGRFLNRLLGLPPDIQNRLFELFASILDHLIQHAHIEGNLDTGIVDMKANVVELRGIPKTVYIDPMTGASTVLFTFILDWGTTWQLALSMLNEKQKGWLGSANDGFYESRREWFGRRHFILAFESSASNMYKTVRPTVGESLRDMHLLELKRKYKKVSSLENAKKGWEVEYNVSSKQCMHGPKCKLGKFCTVGRSKQEVNILGGAILPLWRAIGKALSKQDRISHRRLRIVRIETSADNQHIVGLLVPNAAVKSVLTGLEWVPVDDN</sequence>
<dbReference type="Pfam" id="PF13871">
    <property type="entry name" value="Helicase_C_4"/>
    <property type="match status" value="1"/>
</dbReference>
<dbReference type="InterPro" id="IPR039187">
    <property type="entry name" value="SNO_AAA"/>
</dbReference>
<dbReference type="PROSITE" id="PS50016">
    <property type="entry name" value="ZF_PHD_2"/>
    <property type="match status" value="1"/>
</dbReference>
<comment type="similarity">
    <text evidence="1">Belongs to the SBNO family.</text>
</comment>
<evidence type="ECO:0000256" key="2">
    <source>
        <dbReference type="ARBA" id="ARBA00022723"/>
    </source>
</evidence>
<evidence type="ECO:0000256" key="5">
    <source>
        <dbReference type="PROSITE-ProRule" id="PRU00146"/>
    </source>
</evidence>